<feature type="transmembrane region" description="Helical" evidence="6">
    <location>
        <begin position="71"/>
        <end position="90"/>
    </location>
</feature>
<keyword evidence="4 6" id="KW-0472">Membrane</keyword>
<organism evidence="7 8">
    <name type="scientific">Wallemia ichthyophaga</name>
    <dbReference type="NCBI Taxonomy" id="245174"/>
    <lineage>
        <taxon>Eukaryota</taxon>
        <taxon>Fungi</taxon>
        <taxon>Dikarya</taxon>
        <taxon>Basidiomycota</taxon>
        <taxon>Wallemiomycotina</taxon>
        <taxon>Wallemiomycetes</taxon>
        <taxon>Wallemiales</taxon>
        <taxon>Wallemiaceae</taxon>
        <taxon>Wallemia</taxon>
    </lineage>
</organism>
<dbReference type="PANTHER" id="PTHR23501">
    <property type="entry name" value="MAJOR FACILITATOR SUPERFAMILY"/>
    <property type="match status" value="1"/>
</dbReference>
<feature type="transmembrane region" description="Helical" evidence="6">
    <location>
        <begin position="301"/>
        <end position="319"/>
    </location>
</feature>
<feature type="transmembrane region" description="Helical" evidence="6">
    <location>
        <begin position="339"/>
        <end position="362"/>
    </location>
</feature>
<evidence type="ECO:0000256" key="2">
    <source>
        <dbReference type="ARBA" id="ARBA00022692"/>
    </source>
</evidence>
<feature type="transmembrane region" description="Helical" evidence="6">
    <location>
        <begin position="128"/>
        <end position="146"/>
    </location>
</feature>
<dbReference type="PANTHER" id="PTHR23501:SF87">
    <property type="entry name" value="SIDEROPHORE IRON TRANSPORTER 2"/>
    <property type="match status" value="1"/>
</dbReference>
<dbReference type="GO" id="GO:0005886">
    <property type="term" value="C:plasma membrane"/>
    <property type="evidence" value="ECO:0007669"/>
    <property type="project" value="TreeGrafter"/>
</dbReference>
<evidence type="ECO:0008006" key="9">
    <source>
        <dbReference type="Google" id="ProtNLM"/>
    </source>
</evidence>
<dbReference type="Gene3D" id="1.20.1250.20">
    <property type="entry name" value="MFS general substrate transporter like domains"/>
    <property type="match status" value="1"/>
</dbReference>
<sequence>MINLFVIVSILIATFLFNLDNGTSITISTSAASSLGKAHSLNAVTAITAILLATGKPFFGKLSQVIGRPKSLFISMFLISSGYAICSFSNSISSLGLGLCIWQMGVSGFHITLQVVIADATSLRYRSFFSVITNSGWFFILFYFNGQISNYFTHNWRWGFVFFALAYIPALLPLVVTLSFQQRRIRLRNSKSTSSSANLLPKPSQTLSHSLSISPPSTKRLVRFLSDVDIVGLYLLISALVYIFLPIILANQVDNLKWDGVTIPSMLVAGVAIIIPAFLYWETYCARHPVLPLRFLKNRTIAVVCIINYFDFTSFYMAFSQLLYFVQVVTDWSTQDINYYIYTQALTMTFSAITWSVVAFIWQIRWKASVSVALVVRLIGITLMLYARNHPTPAMLALTQILQGAGGGIVAVATQVGAQGAVQGSDLAMATASVLLFAEMGNVTGQSIASAINVQYLPRFIKTLLPHFSAEDVARYIGDPSQTRLLGAVERSKMAEAFSSNMKLLVLPAALLSVIPIMASRFIRDFHLDQRHNILETHAGLRQTQSQSRGSFDSLGDLEDLSGSEEVDVDRISYSHSHSHPHTLDRHFDHALNTYTSIDTLRSHGNAAASSSRNVSRDNENSDDQDSDDIRTQR</sequence>
<evidence type="ECO:0000256" key="4">
    <source>
        <dbReference type="ARBA" id="ARBA00023136"/>
    </source>
</evidence>
<dbReference type="AlphaFoldDB" id="A0A4T0F1Y8"/>
<feature type="transmembrane region" description="Helical" evidence="6">
    <location>
        <begin position="504"/>
        <end position="523"/>
    </location>
</feature>
<dbReference type="OMA" id="QWHNPSM"/>
<gene>
    <name evidence="7" type="ORF">E3P90_00836</name>
</gene>
<evidence type="ECO:0000256" key="5">
    <source>
        <dbReference type="SAM" id="MobiDB-lite"/>
    </source>
</evidence>
<dbReference type="InterPro" id="IPR011701">
    <property type="entry name" value="MFS"/>
</dbReference>
<feature type="transmembrane region" description="Helical" evidence="6">
    <location>
        <begin position="261"/>
        <end position="281"/>
    </location>
</feature>
<feature type="transmembrane region" description="Helical" evidence="6">
    <location>
        <begin position="158"/>
        <end position="180"/>
    </location>
</feature>
<name>A0A4T0F1Y8_WALIC</name>
<dbReference type="SUPFAM" id="SSF103473">
    <property type="entry name" value="MFS general substrate transporter"/>
    <property type="match status" value="2"/>
</dbReference>
<evidence type="ECO:0000256" key="1">
    <source>
        <dbReference type="ARBA" id="ARBA00004141"/>
    </source>
</evidence>
<keyword evidence="2 6" id="KW-0812">Transmembrane</keyword>
<dbReference type="InterPro" id="IPR036259">
    <property type="entry name" value="MFS_trans_sf"/>
</dbReference>
<dbReference type="EMBL" id="SPOF01000007">
    <property type="protein sequence ID" value="TIB15371.1"/>
    <property type="molecule type" value="Genomic_DNA"/>
</dbReference>
<dbReference type="Proteomes" id="UP000306954">
    <property type="component" value="Unassembled WGS sequence"/>
</dbReference>
<feature type="transmembrane region" description="Helical" evidence="6">
    <location>
        <begin position="96"/>
        <end position="116"/>
    </location>
</feature>
<evidence type="ECO:0000256" key="3">
    <source>
        <dbReference type="ARBA" id="ARBA00022989"/>
    </source>
</evidence>
<feature type="compositionally biased region" description="Polar residues" evidence="5">
    <location>
        <begin position="542"/>
        <end position="551"/>
    </location>
</feature>
<evidence type="ECO:0000313" key="7">
    <source>
        <dbReference type="EMBL" id="TIB15371.1"/>
    </source>
</evidence>
<dbReference type="GO" id="GO:0022857">
    <property type="term" value="F:transmembrane transporter activity"/>
    <property type="evidence" value="ECO:0007669"/>
    <property type="project" value="InterPro"/>
</dbReference>
<feature type="transmembrane region" description="Helical" evidence="6">
    <location>
        <begin position="38"/>
        <end position="59"/>
    </location>
</feature>
<proteinExistence type="predicted"/>
<feature type="region of interest" description="Disordered" evidence="5">
    <location>
        <begin position="539"/>
        <end position="558"/>
    </location>
</feature>
<dbReference type="Pfam" id="PF07690">
    <property type="entry name" value="MFS_1"/>
    <property type="match status" value="1"/>
</dbReference>
<comment type="subcellular location">
    <subcellularLocation>
        <location evidence="1">Membrane</location>
        <topology evidence="1">Multi-pass membrane protein</topology>
    </subcellularLocation>
</comment>
<protein>
    <recommendedName>
        <fullName evidence="9">Siderophore iron transporter 3</fullName>
    </recommendedName>
</protein>
<evidence type="ECO:0000313" key="8">
    <source>
        <dbReference type="Proteomes" id="UP000306954"/>
    </source>
</evidence>
<feature type="transmembrane region" description="Helical" evidence="6">
    <location>
        <begin position="230"/>
        <end position="249"/>
    </location>
</feature>
<keyword evidence="3 6" id="KW-1133">Transmembrane helix</keyword>
<feature type="transmembrane region" description="Helical" evidence="6">
    <location>
        <begin position="369"/>
        <end position="387"/>
    </location>
</feature>
<accession>A0A4T0F1Y8</accession>
<reference evidence="7 8" key="1">
    <citation type="submission" date="2019-03" db="EMBL/GenBank/DDBJ databases">
        <title>Sequencing 23 genomes of Wallemia ichthyophaga.</title>
        <authorList>
            <person name="Gostincar C."/>
        </authorList>
    </citation>
    <scope>NUCLEOTIDE SEQUENCE [LARGE SCALE GENOMIC DNA]</scope>
    <source>
        <strain evidence="7 8">EXF-8621</strain>
    </source>
</reference>
<evidence type="ECO:0000256" key="6">
    <source>
        <dbReference type="SAM" id="Phobius"/>
    </source>
</evidence>
<comment type="caution">
    <text evidence="7">The sequence shown here is derived from an EMBL/GenBank/DDBJ whole genome shotgun (WGS) entry which is preliminary data.</text>
</comment>
<feature type="region of interest" description="Disordered" evidence="5">
    <location>
        <begin position="604"/>
        <end position="634"/>
    </location>
</feature>